<feature type="transmembrane region" description="Helical" evidence="2">
    <location>
        <begin position="191"/>
        <end position="209"/>
    </location>
</feature>
<dbReference type="InterPro" id="IPR025291">
    <property type="entry name" value="DUF4153"/>
</dbReference>
<feature type="transmembrane region" description="Helical" evidence="2">
    <location>
        <begin position="315"/>
        <end position="335"/>
    </location>
</feature>
<feature type="transmembrane region" description="Helical" evidence="2">
    <location>
        <begin position="215"/>
        <end position="234"/>
    </location>
</feature>
<gene>
    <name evidence="3" type="ORF">CCE01nite_19960</name>
</gene>
<dbReference type="Proteomes" id="UP000317046">
    <property type="component" value="Unassembled WGS sequence"/>
</dbReference>
<feature type="transmembrane region" description="Helical" evidence="2">
    <location>
        <begin position="139"/>
        <end position="162"/>
    </location>
</feature>
<keyword evidence="2" id="KW-0812">Transmembrane</keyword>
<feature type="compositionally biased region" description="Pro residues" evidence="1">
    <location>
        <begin position="28"/>
        <end position="37"/>
    </location>
</feature>
<organism evidence="3 4">
    <name type="scientific">Cellulomonas cellasea</name>
    <dbReference type="NCBI Taxonomy" id="43670"/>
    <lineage>
        <taxon>Bacteria</taxon>
        <taxon>Bacillati</taxon>
        <taxon>Actinomycetota</taxon>
        <taxon>Actinomycetes</taxon>
        <taxon>Micrococcales</taxon>
        <taxon>Cellulomonadaceae</taxon>
        <taxon>Cellulomonas</taxon>
    </lineage>
</organism>
<reference evidence="3" key="1">
    <citation type="submission" date="2019-06" db="EMBL/GenBank/DDBJ databases">
        <title>Whole genome shotgun sequence of Cellulomonas cellasea NBRC 3753.</title>
        <authorList>
            <person name="Hosoyama A."/>
            <person name="Uohara A."/>
            <person name="Ohji S."/>
            <person name="Ichikawa N."/>
        </authorList>
    </citation>
    <scope>NUCLEOTIDE SEQUENCE [LARGE SCALE GENOMIC DNA]</scope>
    <source>
        <strain evidence="3">NBRC 3753</strain>
    </source>
</reference>
<protein>
    <submittedName>
        <fullName evidence="3">Uncharacterized protein</fullName>
    </submittedName>
</protein>
<feature type="compositionally biased region" description="Low complexity" evidence="1">
    <location>
        <begin position="67"/>
        <end position="79"/>
    </location>
</feature>
<evidence type="ECO:0000256" key="1">
    <source>
        <dbReference type="SAM" id="MobiDB-lite"/>
    </source>
</evidence>
<comment type="caution">
    <text evidence="3">The sequence shown here is derived from an EMBL/GenBank/DDBJ whole genome shotgun (WGS) entry which is preliminary data.</text>
</comment>
<keyword evidence="2" id="KW-0472">Membrane</keyword>
<feature type="region of interest" description="Disordered" evidence="1">
    <location>
        <begin position="1"/>
        <end position="92"/>
    </location>
</feature>
<feature type="transmembrane region" description="Helical" evidence="2">
    <location>
        <begin position="469"/>
        <end position="489"/>
    </location>
</feature>
<feature type="transmembrane region" description="Helical" evidence="2">
    <location>
        <begin position="168"/>
        <end position="186"/>
    </location>
</feature>
<accession>A0A4Y3KW34</accession>
<feature type="transmembrane region" description="Helical" evidence="2">
    <location>
        <begin position="356"/>
        <end position="379"/>
    </location>
</feature>
<dbReference type="Pfam" id="PF13687">
    <property type="entry name" value="DUF4153"/>
    <property type="match status" value="1"/>
</dbReference>
<keyword evidence="2" id="KW-1133">Transmembrane helix</keyword>
<feature type="transmembrane region" description="Helical" evidence="2">
    <location>
        <begin position="431"/>
        <end position="449"/>
    </location>
</feature>
<keyword evidence="4" id="KW-1185">Reference proteome</keyword>
<feature type="transmembrane region" description="Helical" evidence="2">
    <location>
        <begin position="275"/>
        <end position="295"/>
    </location>
</feature>
<evidence type="ECO:0000256" key="2">
    <source>
        <dbReference type="SAM" id="Phobius"/>
    </source>
</evidence>
<dbReference type="EMBL" id="BJLR01000017">
    <property type="protein sequence ID" value="GEA88047.1"/>
    <property type="molecule type" value="Genomic_DNA"/>
</dbReference>
<evidence type="ECO:0000313" key="4">
    <source>
        <dbReference type="Proteomes" id="UP000317046"/>
    </source>
</evidence>
<evidence type="ECO:0000313" key="3">
    <source>
        <dbReference type="EMBL" id="GEA88047.1"/>
    </source>
</evidence>
<dbReference type="RefSeq" id="WP_141372269.1">
    <property type="nucleotide sequence ID" value="NZ_BJLR01000017.1"/>
</dbReference>
<name>A0A4Y3KW34_9CELL</name>
<dbReference type="AlphaFoldDB" id="A0A4Y3KW34"/>
<sequence length="609" mass="61475">MTDAGPPATPTSPEPERHEPDAAAAPTPGAPGAPAPGTPAADPAAPTPAMTPDAPGRPTTPAPGPATAPAGPAAPGTTTAPPPPGATVPGAVRAYAAPTGGGVATAAPPTTWPAPTYLPPPLPPTRFTLARDEFWAARALPAPAPVLAACAGVGALGGLLLVGHPLGLGAALVGLAVWAAAAPTLVRRRAWGSLVTAALAVALVAMVAVRDAAWVVALCLTVAAVAGAVAATSARSAPAVASSLLSWGAGALRALPWVRHGVGALVGTRRAELLVALRSVAVTVVLLVVFGALFASADTVFASYLPRFGVGLLPAQLAVGTLVALVAATLAHLALAPPAWSDHRLPEGRPARRGEWLLPVVALGTLVLAFVLVQVGALVDGHRHVLETLGLSYAEYARQGFAQLVAVTALTLVVVGLAARRAPRGTSQDRLVSRVALGFLCVGSLGVVASALRRMDLYVETFGLTRLRLLVLVGEIVLAVLLVLVMAAGVRWRGTWLPRAAVQVVAVAMLALALANPDAQIVRHNTTEEAREQLDVLYLRGLSADAVPALDTLDEPLRSCVLDGRVVVAPEGLGDLNLSRSRAAAVLAEGAPVDSDGGSACTSAYRGSR</sequence>
<proteinExistence type="predicted"/>
<feature type="transmembrane region" description="Helical" evidence="2">
    <location>
        <begin position="399"/>
        <end position="419"/>
    </location>
</feature>
<feature type="compositionally biased region" description="Low complexity" evidence="1">
    <location>
        <begin position="38"/>
        <end position="57"/>
    </location>
</feature>